<proteinExistence type="predicted"/>
<keyword evidence="2" id="KW-1185">Reference proteome</keyword>
<sequence length="72" mass="8560">MQVYTLFFFSSFAYRRGLEHHALNLSYRKINRNISQQKKMEFGIVPTQPSIFQREDNKELHLKPIGKSSFPL</sequence>
<reference evidence="1 2" key="1">
    <citation type="submission" date="2016-08" db="EMBL/GenBank/DDBJ databases">
        <title>Identification and validation of antigenic proteins from Pajaroellobacter abortibovis using de-novo genome sequence assembly and reverse vaccinology.</title>
        <authorList>
            <person name="Welly B.T."/>
            <person name="Miller M.R."/>
            <person name="Stott J.L."/>
            <person name="Blanchard M.T."/>
            <person name="Islas-Trejo A.D."/>
            <person name="O'Rourke S.M."/>
            <person name="Young A.E."/>
            <person name="Medrano J.F."/>
            <person name="Van Eenennaam A.L."/>
        </authorList>
    </citation>
    <scope>NUCLEOTIDE SEQUENCE [LARGE SCALE GENOMIC DNA]</scope>
    <source>
        <strain evidence="1 2">BTF92-0548A/99-0131</strain>
    </source>
</reference>
<dbReference type="KEGG" id="pabo:BCY86_08185"/>
<dbReference type="EMBL" id="CP016908">
    <property type="protein sequence ID" value="APS00652.1"/>
    <property type="molecule type" value="Genomic_DNA"/>
</dbReference>
<organism evidence="1 2">
    <name type="scientific">Pajaroellobacter abortibovis</name>
    <dbReference type="NCBI Taxonomy" id="1882918"/>
    <lineage>
        <taxon>Bacteria</taxon>
        <taxon>Pseudomonadati</taxon>
        <taxon>Myxococcota</taxon>
        <taxon>Polyangia</taxon>
        <taxon>Polyangiales</taxon>
        <taxon>Polyangiaceae</taxon>
    </lineage>
</organism>
<dbReference type="Proteomes" id="UP000185544">
    <property type="component" value="Chromosome"/>
</dbReference>
<protein>
    <submittedName>
        <fullName evidence="1">Uncharacterized protein</fullName>
    </submittedName>
</protein>
<accession>A0A1L6MYR2</accession>
<gene>
    <name evidence="1" type="ORF">BCY86_08185</name>
</gene>
<name>A0A1L6MYR2_9BACT</name>
<dbReference type="STRING" id="1882918.BCY86_08185"/>
<dbReference type="AlphaFoldDB" id="A0A1L6MYR2"/>
<evidence type="ECO:0000313" key="2">
    <source>
        <dbReference type="Proteomes" id="UP000185544"/>
    </source>
</evidence>
<evidence type="ECO:0000313" key="1">
    <source>
        <dbReference type="EMBL" id="APS00652.1"/>
    </source>
</evidence>